<accession>A0A388LYV1</accession>
<protein>
    <recommendedName>
        <fullName evidence="4">THO complex subunit 1</fullName>
    </recommendedName>
</protein>
<feature type="compositionally biased region" description="Basic and acidic residues" evidence="1">
    <location>
        <begin position="546"/>
        <end position="561"/>
    </location>
</feature>
<dbReference type="EMBL" id="BFEA01000612">
    <property type="protein sequence ID" value="GBG87433.1"/>
    <property type="molecule type" value="Genomic_DNA"/>
</dbReference>
<keyword evidence="3" id="KW-1185">Reference proteome</keyword>
<proteinExistence type="predicted"/>
<dbReference type="PANTHER" id="PTHR13265:SF0">
    <property type="entry name" value="HPR1"/>
    <property type="match status" value="1"/>
</dbReference>
<evidence type="ECO:0008006" key="4">
    <source>
        <dbReference type="Google" id="ProtNLM"/>
    </source>
</evidence>
<gene>
    <name evidence="2" type="ORF">CBR_g45491</name>
</gene>
<sequence length="578" mass="64431">MSAMVVDVRNALNGELTSVEKDRIKISEAFKKAMTRELPLDEKASTAIFDGIGKDVKVEKLGSEENAFLENAVRSLLDELVRLALKEGVPVMQYGKGIGNGDTNKGFVPRLLDIVLLLCRDAHVEAGLIFTLLLDLTEASTIEDCNDVFSYIESQQEVLGKTELHTRGKLVMLRTCNQLLRRLSKANDNVFCGRIIMFLAHFFPLSERSGTDLDAKFYKMFWGLQNYFRNPPSALVASTFQAFSRDLQAVLSVFESQRLTGDDEAADDALVDGDDLTYNTKYLTSTKLMSLQIRDPNFRRHFLVQCLILFDYLASPAKVEKDHLREDQVWWKRDNCMPFEKPATEKLPPATSQRRRTRRNLLGNPELSRLWQWAQANPDVLVDRDRVKVPSILEYWKPLADDMDPSAGIEEEYHHKKNKVYCWRGLRLNARQELDLFAKVTEQGIEGAVPAQLLPEKKRQQTAGKQTSPTVKQARVEKKDEQAERPPATQAQPNTDDAAMVEGTAAEAEEDSTAMDAEPAAAENAERENTTAEDGAASTTTQKSAGGREDASAAASDKKTDANAPLVSLTTAAAKPAT</sequence>
<evidence type="ECO:0000256" key="1">
    <source>
        <dbReference type="SAM" id="MobiDB-lite"/>
    </source>
</evidence>
<dbReference type="OrthoDB" id="10257415at2759"/>
<feature type="compositionally biased region" description="Polar residues" evidence="1">
    <location>
        <begin position="461"/>
        <end position="471"/>
    </location>
</feature>
<dbReference type="Pfam" id="PF11957">
    <property type="entry name" value="efThoc1"/>
    <property type="match status" value="2"/>
</dbReference>
<dbReference type="GO" id="GO:0006406">
    <property type="term" value="P:mRNA export from nucleus"/>
    <property type="evidence" value="ECO:0007669"/>
    <property type="project" value="EnsemblPlants"/>
</dbReference>
<dbReference type="GO" id="GO:0050832">
    <property type="term" value="P:defense response to fungus"/>
    <property type="evidence" value="ECO:0007669"/>
    <property type="project" value="EnsemblPlants"/>
</dbReference>
<feature type="region of interest" description="Disordered" evidence="1">
    <location>
        <begin position="451"/>
        <end position="578"/>
    </location>
</feature>
<dbReference type="GO" id="GO:0000445">
    <property type="term" value="C:THO complex part of transcription export complex"/>
    <property type="evidence" value="ECO:0007669"/>
    <property type="project" value="TreeGrafter"/>
</dbReference>
<dbReference type="Proteomes" id="UP000265515">
    <property type="component" value="Unassembled WGS sequence"/>
</dbReference>
<organism evidence="2 3">
    <name type="scientific">Chara braunii</name>
    <name type="common">Braun's stonewort</name>
    <dbReference type="NCBI Taxonomy" id="69332"/>
    <lineage>
        <taxon>Eukaryota</taxon>
        <taxon>Viridiplantae</taxon>
        <taxon>Streptophyta</taxon>
        <taxon>Charophyceae</taxon>
        <taxon>Charales</taxon>
        <taxon>Characeae</taxon>
        <taxon>Chara</taxon>
    </lineage>
</organism>
<feature type="compositionally biased region" description="Basic and acidic residues" evidence="1">
    <location>
        <begin position="474"/>
        <end position="484"/>
    </location>
</feature>
<dbReference type="GO" id="GO:0010267">
    <property type="term" value="P:ta-siRNA processing"/>
    <property type="evidence" value="ECO:0007669"/>
    <property type="project" value="EnsemblPlants"/>
</dbReference>
<comment type="caution">
    <text evidence="2">The sequence shown here is derived from an EMBL/GenBank/DDBJ whole genome shotgun (WGS) entry which is preliminary data.</text>
</comment>
<reference evidence="2 3" key="1">
    <citation type="journal article" date="2018" name="Cell">
        <title>The Chara Genome: Secondary Complexity and Implications for Plant Terrestrialization.</title>
        <authorList>
            <person name="Nishiyama T."/>
            <person name="Sakayama H."/>
            <person name="Vries J.D."/>
            <person name="Buschmann H."/>
            <person name="Saint-Marcoux D."/>
            <person name="Ullrich K.K."/>
            <person name="Haas F.B."/>
            <person name="Vanderstraeten L."/>
            <person name="Becker D."/>
            <person name="Lang D."/>
            <person name="Vosolsobe S."/>
            <person name="Rombauts S."/>
            <person name="Wilhelmsson P.K.I."/>
            <person name="Janitza P."/>
            <person name="Kern R."/>
            <person name="Heyl A."/>
            <person name="Rumpler F."/>
            <person name="Villalobos L.I.A.C."/>
            <person name="Clay J.M."/>
            <person name="Skokan R."/>
            <person name="Toyoda A."/>
            <person name="Suzuki Y."/>
            <person name="Kagoshima H."/>
            <person name="Schijlen E."/>
            <person name="Tajeshwar N."/>
            <person name="Catarino B."/>
            <person name="Hetherington A.J."/>
            <person name="Saltykova A."/>
            <person name="Bonnot C."/>
            <person name="Breuninger H."/>
            <person name="Symeonidi A."/>
            <person name="Radhakrishnan G.V."/>
            <person name="Van Nieuwerburgh F."/>
            <person name="Deforce D."/>
            <person name="Chang C."/>
            <person name="Karol K.G."/>
            <person name="Hedrich R."/>
            <person name="Ulvskov P."/>
            <person name="Glockner G."/>
            <person name="Delwiche C.F."/>
            <person name="Petrasek J."/>
            <person name="Van de Peer Y."/>
            <person name="Friml J."/>
            <person name="Beilby M."/>
            <person name="Dolan L."/>
            <person name="Kohara Y."/>
            <person name="Sugano S."/>
            <person name="Fujiyama A."/>
            <person name="Delaux P.-M."/>
            <person name="Quint M."/>
            <person name="TheiBen G."/>
            <person name="Hagemann M."/>
            <person name="Harholt J."/>
            <person name="Dunand C."/>
            <person name="Zachgo S."/>
            <person name="Langdale J."/>
            <person name="Maumus F."/>
            <person name="Straeten D.V.D."/>
            <person name="Gould S.B."/>
            <person name="Rensing S.A."/>
        </authorList>
    </citation>
    <scope>NUCLEOTIDE SEQUENCE [LARGE SCALE GENOMIC DNA]</scope>
    <source>
        <strain evidence="2 3">S276</strain>
    </source>
</reference>
<dbReference type="OMA" id="GNEMTSE"/>
<dbReference type="InterPro" id="IPR021861">
    <property type="entry name" value="THO_THOC1"/>
</dbReference>
<evidence type="ECO:0000313" key="2">
    <source>
        <dbReference type="EMBL" id="GBG87433.1"/>
    </source>
</evidence>
<dbReference type="STRING" id="69332.A0A388LYV1"/>
<evidence type="ECO:0000313" key="3">
    <source>
        <dbReference type="Proteomes" id="UP000265515"/>
    </source>
</evidence>
<dbReference type="Gramene" id="GBG87433">
    <property type="protein sequence ID" value="GBG87433"/>
    <property type="gene ID" value="CBR_g45491"/>
</dbReference>
<name>A0A388LYV1_CHABU</name>
<dbReference type="PANTHER" id="PTHR13265">
    <property type="entry name" value="THO COMPLEX SUBUNIT 1"/>
    <property type="match status" value="1"/>
</dbReference>
<dbReference type="GO" id="GO:0009873">
    <property type="term" value="P:ethylene-activated signaling pathway"/>
    <property type="evidence" value="ECO:0007669"/>
    <property type="project" value="EnsemblPlants"/>
</dbReference>
<dbReference type="AlphaFoldDB" id="A0A388LYV1"/>